<gene>
    <name evidence="7" type="ORF">KDD93_06295</name>
</gene>
<organism evidence="7 8">
    <name type="scientific">Campylobacter anatolicus</name>
    <dbReference type="NCBI Taxonomy" id="2829105"/>
    <lineage>
        <taxon>Bacteria</taxon>
        <taxon>Pseudomonadati</taxon>
        <taxon>Campylobacterota</taxon>
        <taxon>Epsilonproteobacteria</taxon>
        <taxon>Campylobacterales</taxon>
        <taxon>Campylobacteraceae</taxon>
        <taxon>Campylobacter</taxon>
    </lineage>
</organism>
<feature type="chain" id="PRO_5046151045" evidence="5">
    <location>
        <begin position="25"/>
        <end position="259"/>
    </location>
</feature>
<evidence type="ECO:0000256" key="2">
    <source>
        <dbReference type="ARBA" id="ARBA00010333"/>
    </source>
</evidence>
<accession>A0ABS5HIS3</accession>
<name>A0ABS5HIS3_9BACT</name>
<sequence length="259" mass="28550">MKLQKLLKLLGFFSLFFITTFAGASDTALERIQKDGVFRVGMEPDYPPFSFYNEKNELVGFDVEVAKAVGAKLGVKVKFIEAAWDSLVAAFNAGKADILFNLSITDERKAKYDYTKPYVKGYTVIIVHKHNDDIKSFSDLKGKTTAVSVNSNFAMMAEQNGAKLVTIPDGFPTAIKLVIDKRVDSTVNDSITYFDFLKQKPDAPVKAAFIDTTAIPAAAIVHKGERSLVIAIDNALQELLEEGKIAQISLKYFGTDISK</sequence>
<feature type="signal peptide" evidence="5">
    <location>
        <begin position="1"/>
        <end position="24"/>
    </location>
</feature>
<evidence type="ECO:0000256" key="3">
    <source>
        <dbReference type="ARBA" id="ARBA00022729"/>
    </source>
</evidence>
<dbReference type="PANTHER" id="PTHR35936:SF34">
    <property type="entry name" value="ABC TRANSPORTER EXTRACELLULAR-BINDING PROTEIN YCKB-RELATED"/>
    <property type="match status" value="1"/>
</dbReference>
<dbReference type="PANTHER" id="PTHR35936">
    <property type="entry name" value="MEMBRANE-BOUND LYTIC MUREIN TRANSGLYCOSYLASE F"/>
    <property type="match status" value="1"/>
</dbReference>
<proteinExistence type="inferred from homology"/>
<dbReference type="InterPro" id="IPR018313">
    <property type="entry name" value="SBP_3_CS"/>
</dbReference>
<comment type="similarity">
    <text evidence="2 4">Belongs to the bacterial solute-binding protein 3 family.</text>
</comment>
<dbReference type="Gene3D" id="3.40.190.10">
    <property type="entry name" value="Periplasmic binding protein-like II"/>
    <property type="match status" value="2"/>
</dbReference>
<reference evidence="7 8" key="1">
    <citation type="submission" date="2021-04" db="EMBL/GenBank/DDBJ databases">
        <title>Molecular and phenotypic characterization and identification of bacterial isolates recovered from the Anatolian ground squirrels (Spermophilus xanthoprymnus) and which have the potential to form a new species in the Campylobacter genus.</title>
        <authorList>
            <person name="Aydin F."/>
            <person name="Abay S."/>
            <person name="Kayman T."/>
            <person name="Karakaya E."/>
            <person name="Mustak H.K."/>
            <person name="Mustak I.B."/>
            <person name="Bilgin N."/>
            <person name="Duzler A."/>
            <person name="Sahin O."/>
            <person name="Guran O."/>
            <person name="Saticioglu I.B."/>
        </authorList>
    </citation>
    <scope>NUCLEOTIDE SEQUENCE [LARGE SCALE GENOMIC DNA]</scope>
    <source>
        <strain evidence="8">faydin-G24</strain>
    </source>
</reference>
<comment type="caution">
    <text evidence="7">The sequence shown here is derived from an EMBL/GenBank/DDBJ whole genome shotgun (WGS) entry which is preliminary data.</text>
</comment>
<dbReference type="Pfam" id="PF00497">
    <property type="entry name" value="SBP_bac_3"/>
    <property type="match status" value="1"/>
</dbReference>
<evidence type="ECO:0000256" key="1">
    <source>
        <dbReference type="ARBA" id="ARBA00004196"/>
    </source>
</evidence>
<dbReference type="Proteomes" id="UP000682951">
    <property type="component" value="Unassembled WGS sequence"/>
</dbReference>
<evidence type="ECO:0000256" key="4">
    <source>
        <dbReference type="RuleBase" id="RU003744"/>
    </source>
</evidence>
<feature type="domain" description="Solute-binding protein family 3/N-terminal" evidence="6">
    <location>
        <begin position="37"/>
        <end position="256"/>
    </location>
</feature>
<dbReference type="EMBL" id="JAGSSW010000006">
    <property type="protein sequence ID" value="MBR8464174.1"/>
    <property type="molecule type" value="Genomic_DNA"/>
</dbReference>
<evidence type="ECO:0000256" key="5">
    <source>
        <dbReference type="SAM" id="SignalP"/>
    </source>
</evidence>
<protein>
    <submittedName>
        <fullName evidence="7">Transporter substrate-binding domain-containing protein</fullName>
    </submittedName>
</protein>
<keyword evidence="8" id="KW-1185">Reference proteome</keyword>
<dbReference type="InterPro" id="IPR001638">
    <property type="entry name" value="Solute-binding_3/MltF_N"/>
</dbReference>
<dbReference type="PROSITE" id="PS01039">
    <property type="entry name" value="SBP_BACTERIAL_3"/>
    <property type="match status" value="1"/>
</dbReference>
<dbReference type="SUPFAM" id="SSF53850">
    <property type="entry name" value="Periplasmic binding protein-like II"/>
    <property type="match status" value="1"/>
</dbReference>
<dbReference type="SMART" id="SM00062">
    <property type="entry name" value="PBPb"/>
    <property type="match status" value="1"/>
</dbReference>
<comment type="subcellular location">
    <subcellularLocation>
        <location evidence="1">Cell envelope</location>
    </subcellularLocation>
</comment>
<evidence type="ECO:0000259" key="6">
    <source>
        <dbReference type="SMART" id="SM00062"/>
    </source>
</evidence>
<keyword evidence="3 5" id="KW-0732">Signal</keyword>
<evidence type="ECO:0000313" key="7">
    <source>
        <dbReference type="EMBL" id="MBR8464174.1"/>
    </source>
</evidence>
<evidence type="ECO:0000313" key="8">
    <source>
        <dbReference type="Proteomes" id="UP000682951"/>
    </source>
</evidence>
<dbReference type="RefSeq" id="WP_212139860.1">
    <property type="nucleotide sequence ID" value="NZ_JAGSSW010000006.1"/>
</dbReference>